<keyword evidence="4 5" id="KW-0862">Zinc</keyword>
<evidence type="ECO:0000256" key="2">
    <source>
        <dbReference type="ARBA" id="ARBA00022723"/>
    </source>
</evidence>
<dbReference type="PROSITE" id="PS50103">
    <property type="entry name" value="ZF_C3H1"/>
    <property type="match status" value="1"/>
</dbReference>
<evidence type="ECO:0000313" key="8">
    <source>
        <dbReference type="EMBL" id="CAD5117340.1"/>
    </source>
</evidence>
<dbReference type="PANTHER" id="PTHR15092">
    <property type="entry name" value="POLY A -SPECIFIC RIBONUCLEASE/TARGET OF EGR1, MEMBER 1"/>
    <property type="match status" value="1"/>
</dbReference>
<accession>A0A7I8VMV2</accession>
<evidence type="ECO:0000256" key="1">
    <source>
        <dbReference type="ARBA" id="ARBA00008372"/>
    </source>
</evidence>
<name>A0A7I8VMV2_9ANNE</name>
<dbReference type="EMBL" id="CAJFCJ010000007">
    <property type="protein sequence ID" value="CAD5117340.1"/>
    <property type="molecule type" value="Genomic_DNA"/>
</dbReference>
<dbReference type="AlphaFoldDB" id="A0A7I8VMV2"/>
<sequence length="422" mass="48213">MASFAKVPVIDVHSSNIEELYNSIILAVRSASFVAIDLELSGIGDKRRVNTKDIAERYEAISEGAKTRSVVSLGISCFCRLPSFSKSEEESALRFAIQTFNLFLLCKNNHIIESSSVKFLVQHGFDFNTQYKYGLLYSPGDDTNEDIETDQKSFRNILNEILRCKVPIVFHNALIDIVFLYQSFLCELPKNFSTFIADLDLAFKGGLYDTKYLAAFIDRMQATYLEYCFRKCQSENVKNCDNLKSHVIPTFPAYPSSMSSISFLHCELPRKPVNDTHCVCKRYASFGWCLDAENCKYSHDIDEILAVDFKFDKVRKRKLQENESVDDDRYQPKSTKARSSGHRAGFDSYMTGFVFGFLLSRHGTSWRENPKSKKVEDMGLLEAKNQIYLVGKDFGLQVKKSNFAKVSEACRKKCKRLYGECE</sequence>
<evidence type="ECO:0000256" key="5">
    <source>
        <dbReference type="PROSITE-ProRule" id="PRU00723"/>
    </source>
</evidence>
<dbReference type="InterPro" id="IPR036397">
    <property type="entry name" value="RNaseH_sf"/>
</dbReference>
<keyword evidence="3 5" id="KW-0863">Zinc-finger</keyword>
<dbReference type="GO" id="GO:0017069">
    <property type="term" value="F:snRNA binding"/>
    <property type="evidence" value="ECO:0007669"/>
    <property type="project" value="TreeGrafter"/>
</dbReference>
<dbReference type="GO" id="GO:0015030">
    <property type="term" value="C:Cajal body"/>
    <property type="evidence" value="ECO:0007669"/>
    <property type="project" value="TreeGrafter"/>
</dbReference>
<dbReference type="OrthoDB" id="414075at2759"/>
<dbReference type="InterPro" id="IPR051181">
    <property type="entry name" value="CAF1_poly(A)_ribonucleases"/>
</dbReference>
<evidence type="ECO:0000313" key="9">
    <source>
        <dbReference type="Proteomes" id="UP000549394"/>
    </source>
</evidence>
<comment type="similarity">
    <text evidence="1">Belongs to the CAF1 family.</text>
</comment>
<comment type="caution">
    <text evidence="8">The sequence shown here is derived from an EMBL/GenBank/DDBJ whole genome shotgun (WGS) entry which is preliminary data.</text>
</comment>
<evidence type="ECO:0000256" key="6">
    <source>
        <dbReference type="SAM" id="MobiDB-lite"/>
    </source>
</evidence>
<dbReference type="SUPFAM" id="SSF53098">
    <property type="entry name" value="Ribonuclease H-like"/>
    <property type="match status" value="1"/>
</dbReference>
<evidence type="ECO:0000259" key="7">
    <source>
        <dbReference type="PROSITE" id="PS50103"/>
    </source>
</evidence>
<dbReference type="Pfam" id="PF04857">
    <property type="entry name" value="CAF1"/>
    <property type="match status" value="2"/>
</dbReference>
<dbReference type="InterPro" id="IPR012337">
    <property type="entry name" value="RNaseH-like_sf"/>
</dbReference>
<dbReference type="SUPFAM" id="SSF90229">
    <property type="entry name" value="CCCH zinc finger"/>
    <property type="match status" value="1"/>
</dbReference>
<evidence type="ECO:0000256" key="4">
    <source>
        <dbReference type="ARBA" id="ARBA00022833"/>
    </source>
</evidence>
<dbReference type="InterPro" id="IPR006941">
    <property type="entry name" value="RNase_CAF1"/>
</dbReference>
<organism evidence="8 9">
    <name type="scientific">Dimorphilus gyrociliatus</name>
    <dbReference type="NCBI Taxonomy" id="2664684"/>
    <lineage>
        <taxon>Eukaryota</taxon>
        <taxon>Metazoa</taxon>
        <taxon>Spiralia</taxon>
        <taxon>Lophotrochozoa</taxon>
        <taxon>Annelida</taxon>
        <taxon>Polychaeta</taxon>
        <taxon>Polychaeta incertae sedis</taxon>
        <taxon>Dinophilidae</taxon>
        <taxon>Dimorphilus</taxon>
    </lineage>
</organism>
<dbReference type="InterPro" id="IPR000571">
    <property type="entry name" value="Znf_CCCH"/>
</dbReference>
<evidence type="ECO:0000256" key="3">
    <source>
        <dbReference type="ARBA" id="ARBA00022771"/>
    </source>
</evidence>
<dbReference type="PANTHER" id="PTHR15092:SF37">
    <property type="entry name" value="TARGET OF EGR1 PROTEIN 1"/>
    <property type="match status" value="1"/>
</dbReference>
<reference evidence="8 9" key="1">
    <citation type="submission" date="2020-08" db="EMBL/GenBank/DDBJ databases">
        <authorList>
            <person name="Hejnol A."/>
        </authorList>
    </citation>
    <scope>NUCLEOTIDE SEQUENCE [LARGE SCALE GENOMIC DNA]</scope>
</reference>
<feature type="region of interest" description="Disordered" evidence="6">
    <location>
        <begin position="322"/>
        <end position="342"/>
    </location>
</feature>
<dbReference type="Proteomes" id="UP000549394">
    <property type="component" value="Unassembled WGS sequence"/>
</dbReference>
<keyword evidence="9" id="KW-1185">Reference proteome</keyword>
<keyword evidence="2 5" id="KW-0479">Metal-binding</keyword>
<dbReference type="InterPro" id="IPR036855">
    <property type="entry name" value="Znf_CCCH_sf"/>
</dbReference>
<feature type="zinc finger region" description="C3H1-type" evidence="5">
    <location>
        <begin position="279"/>
        <end position="302"/>
    </location>
</feature>
<dbReference type="GO" id="GO:0034472">
    <property type="term" value="P:snRNA 3'-end processing"/>
    <property type="evidence" value="ECO:0007669"/>
    <property type="project" value="TreeGrafter"/>
</dbReference>
<protein>
    <submittedName>
        <fullName evidence="8">DgyrCDS6125</fullName>
    </submittedName>
</protein>
<proteinExistence type="inferred from homology"/>
<feature type="domain" description="C3H1-type" evidence="7">
    <location>
        <begin position="279"/>
        <end position="302"/>
    </location>
</feature>
<dbReference type="GO" id="GO:0000175">
    <property type="term" value="F:3'-5'-RNA exonuclease activity"/>
    <property type="evidence" value="ECO:0007669"/>
    <property type="project" value="TreeGrafter"/>
</dbReference>
<dbReference type="GO" id="GO:0008270">
    <property type="term" value="F:zinc ion binding"/>
    <property type="evidence" value="ECO:0007669"/>
    <property type="project" value="UniProtKB-KW"/>
</dbReference>
<gene>
    <name evidence="8" type="ORF">DGYR_LOCUS5875</name>
</gene>
<dbReference type="Gene3D" id="3.30.420.10">
    <property type="entry name" value="Ribonuclease H-like superfamily/Ribonuclease H"/>
    <property type="match status" value="1"/>
</dbReference>